<feature type="domain" description="Type II secretion system protein GspF" evidence="8">
    <location>
        <begin position="69"/>
        <end position="191"/>
    </location>
</feature>
<dbReference type="Gene3D" id="1.20.81.30">
    <property type="entry name" value="Type II secretion system (T2SS), domain F"/>
    <property type="match status" value="2"/>
</dbReference>
<keyword evidence="5 7" id="KW-1133">Transmembrane helix</keyword>
<evidence type="ECO:0000256" key="3">
    <source>
        <dbReference type="ARBA" id="ARBA00022475"/>
    </source>
</evidence>
<evidence type="ECO:0000313" key="9">
    <source>
        <dbReference type="EMBL" id="MFC3114964.1"/>
    </source>
</evidence>
<evidence type="ECO:0000259" key="8">
    <source>
        <dbReference type="Pfam" id="PF00482"/>
    </source>
</evidence>
<sequence>MTQQFKYRAVDLNGKELSGELGAASEREALSSLTAQQYTVIEIEPVGFVVDKDQQSKQKLSTQDIITALYELAAMLNSGVSAAEAVGSQAVAAAHPKLRWAFKLASKTLRHGGSFEQAVLASGLPLPAYVHYLVRAGELTGQLGPSLSDACAQMQYEMEVRNETRNALIYPSILVLSGIAAVLMMFVYVVPSFTNLLEQADRLPFLAWAVLSAGKWANENFILLLLILVSPPLILFYLWVTPAFKVRLLEQVEKLPVVGDWISQADVGVWSKVLSSLIRNRVDLIQALELAAESVRMPSRKRRLNKVKNAVRAGEPLSVALESNQCLTATGYNLVRVGERAGKLEEMLNALANLYTLQGQQRMKKVLILIEPLAILLIGLVMGTIIIGIILAITSANDIPL</sequence>
<feature type="transmembrane region" description="Helical" evidence="7">
    <location>
        <begin position="168"/>
        <end position="190"/>
    </location>
</feature>
<comment type="subcellular location">
    <subcellularLocation>
        <location evidence="1">Cell membrane</location>
        <topology evidence="1">Multi-pass membrane protein</topology>
    </subcellularLocation>
</comment>
<gene>
    <name evidence="9" type="ORF">ACFODX_05280</name>
</gene>
<dbReference type="PANTHER" id="PTHR30012">
    <property type="entry name" value="GENERAL SECRETION PATHWAY PROTEIN"/>
    <property type="match status" value="1"/>
</dbReference>
<dbReference type="InterPro" id="IPR042094">
    <property type="entry name" value="T2SS_GspF_sf"/>
</dbReference>
<evidence type="ECO:0000256" key="6">
    <source>
        <dbReference type="ARBA" id="ARBA00023136"/>
    </source>
</evidence>
<comment type="caution">
    <text evidence="9">The sequence shown here is derived from an EMBL/GenBank/DDBJ whole genome shotgun (WGS) entry which is preliminary data.</text>
</comment>
<feature type="transmembrane region" description="Helical" evidence="7">
    <location>
        <begin position="221"/>
        <end position="240"/>
    </location>
</feature>
<dbReference type="Pfam" id="PF00482">
    <property type="entry name" value="T2SSF"/>
    <property type="match status" value="2"/>
</dbReference>
<reference evidence="10" key="1">
    <citation type="journal article" date="2019" name="Int. J. Syst. Evol. Microbiol.">
        <title>The Global Catalogue of Microorganisms (GCM) 10K type strain sequencing project: providing services to taxonomists for standard genome sequencing and annotation.</title>
        <authorList>
            <consortium name="The Broad Institute Genomics Platform"/>
            <consortium name="The Broad Institute Genome Sequencing Center for Infectious Disease"/>
            <person name="Wu L."/>
            <person name="Ma J."/>
        </authorList>
    </citation>
    <scope>NUCLEOTIDE SEQUENCE [LARGE SCALE GENOMIC DNA]</scope>
    <source>
        <strain evidence="10">KCTC 52237</strain>
    </source>
</reference>
<evidence type="ECO:0000256" key="2">
    <source>
        <dbReference type="ARBA" id="ARBA00005745"/>
    </source>
</evidence>
<evidence type="ECO:0000256" key="5">
    <source>
        <dbReference type="ARBA" id="ARBA00022989"/>
    </source>
</evidence>
<organism evidence="9 10">
    <name type="scientific">Cellvibrio fontiphilus</name>
    <dbReference type="NCBI Taxonomy" id="1815559"/>
    <lineage>
        <taxon>Bacteria</taxon>
        <taxon>Pseudomonadati</taxon>
        <taxon>Pseudomonadota</taxon>
        <taxon>Gammaproteobacteria</taxon>
        <taxon>Cellvibrionales</taxon>
        <taxon>Cellvibrionaceae</taxon>
        <taxon>Cellvibrio</taxon>
    </lineage>
</organism>
<dbReference type="InterPro" id="IPR018076">
    <property type="entry name" value="T2SS_GspF_dom"/>
</dbReference>
<proteinExistence type="inferred from homology"/>
<feature type="domain" description="Type II secretion system protein GspF" evidence="8">
    <location>
        <begin position="271"/>
        <end position="391"/>
    </location>
</feature>
<evidence type="ECO:0000313" key="10">
    <source>
        <dbReference type="Proteomes" id="UP001595555"/>
    </source>
</evidence>
<dbReference type="RefSeq" id="WP_378116779.1">
    <property type="nucleotide sequence ID" value="NZ_JBHRTF010000002.1"/>
</dbReference>
<keyword evidence="3" id="KW-1003">Cell membrane</keyword>
<dbReference type="PANTHER" id="PTHR30012:SF0">
    <property type="entry name" value="TYPE II SECRETION SYSTEM PROTEIN F-RELATED"/>
    <property type="match status" value="1"/>
</dbReference>
<keyword evidence="4 7" id="KW-0812">Transmembrane</keyword>
<comment type="similarity">
    <text evidence="2">Belongs to the GSP F family.</text>
</comment>
<dbReference type="InterPro" id="IPR003004">
    <property type="entry name" value="GspF/PilC"/>
</dbReference>
<name>A0ABV7FFE1_9GAMM</name>
<evidence type="ECO:0000256" key="7">
    <source>
        <dbReference type="SAM" id="Phobius"/>
    </source>
</evidence>
<dbReference type="EMBL" id="JBHRTF010000002">
    <property type="protein sequence ID" value="MFC3114964.1"/>
    <property type="molecule type" value="Genomic_DNA"/>
</dbReference>
<evidence type="ECO:0000256" key="4">
    <source>
        <dbReference type="ARBA" id="ARBA00022692"/>
    </source>
</evidence>
<accession>A0ABV7FFE1</accession>
<keyword evidence="10" id="KW-1185">Reference proteome</keyword>
<protein>
    <submittedName>
        <fullName evidence="9">Type II secretion system F family protein</fullName>
    </submittedName>
</protein>
<keyword evidence="6 7" id="KW-0472">Membrane</keyword>
<evidence type="ECO:0000256" key="1">
    <source>
        <dbReference type="ARBA" id="ARBA00004651"/>
    </source>
</evidence>
<feature type="transmembrane region" description="Helical" evidence="7">
    <location>
        <begin position="366"/>
        <end position="393"/>
    </location>
</feature>
<dbReference type="Proteomes" id="UP001595555">
    <property type="component" value="Unassembled WGS sequence"/>
</dbReference>